<dbReference type="RefSeq" id="WP_184772844.1">
    <property type="nucleotide sequence ID" value="NZ_JACHGI010000016.1"/>
</dbReference>
<dbReference type="EMBL" id="JACHGI010000016">
    <property type="protein sequence ID" value="MBB6469454.1"/>
    <property type="molecule type" value="Genomic_DNA"/>
</dbReference>
<name>A0A8E1WKA2_9HYPH</name>
<dbReference type="AlphaFoldDB" id="A0A8E1WKA2"/>
<dbReference type="Proteomes" id="UP000532373">
    <property type="component" value="Unassembled WGS sequence"/>
</dbReference>
<sequence>MIGAGATSPSVLGAAFLIATCTFPTVLANASDPQAPHPCVREEMTTVCNGDHPALRVVEETTSPSGRYAMAWVVPEDAASIARLERDSADGSMSLPGGEPENVVVRLRDGAVIAHAGSTHFGDHELYNYAELSATWSADETRLTTRQNDRWDTLAADVFRLDRNGKLMAHGDLLAIVRRVGRQHLARRKHANPIEAYEAHIVAESFDRGNRMEIKTVLQIPGTDEPGFYFKMKVRLDEDEIRVVDAGVLRR</sequence>
<reference evidence="1 2" key="1">
    <citation type="submission" date="2020-08" db="EMBL/GenBank/DDBJ databases">
        <title>Genomic Encyclopedia of Type Strains, Phase IV (KMG-IV): sequencing the most valuable type-strain genomes for metagenomic binning, comparative biology and taxonomic classification.</title>
        <authorList>
            <person name="Goeker M."/>
        </authorList>
    </citation>
    <scope>NUCLEOTIDE SEQUENCE [LARGE SCALE GENOMIC DNA]</scope>
    <source>
        <strain evidence="1 2">DSM 17454</strain>
    </source>
</reference>
<organism evidence="1 2">
    <name type="scientific">Aminobacter carboxidus</name>
    <dbReference type="NCBI Taxonomy" id="376165"/>
    <lineage>
        <taxon>Bacteria</taxon>
        <taxon>Pseudomonadati</taxon>
        <taxon>Pseudomonadota</taxon>
        <taxon>Alphaproteobacteria</taxon>
        <taxon>Hyphomicrobiales</taxon>
        <taxon>Phyllobacteriaceae</taxon>
        <taxon>Aminobacter</taxon>
    </lineage>
</organism>
<protein>
    <submittedName>
        <fullName evidence="1">Uncharacterized protein</fullName>
    </submittedName>
</protein>
<comment type="caution">
    <text evidence="1">The sequence shown here is derived from an EMBL/GenBank/DDBJ whole genome shotgun (WGS) entry which is preliminary data.</text>
</comment>
<proteinExistence type="predicted"/>
<accession>A0A8E1WKA2</accession>
<gene>
    <name evidence="1" type="ORF">HNQ96_005344</name>
</gene>
<evidence type="ECO:0000313" key="2">
    <source>
        <dbReference type="Proteomes" id="UP000532373"/>
    </source>
</evidence>
<evidence type="ECO:0000313" key="1">
    <source>
        <dbReference type="EMBL" id="MBB6469454.1"/>
    </source>
</evidence>